<evidence type="ECO:0008006" key="4">
    <source>
        <dbReference type="Google" id="ProtNLM"/>
    </source>
</evidence>
<feature type="region of interest" description="Disordered" evidence="1">
    <location>
        <begin position="74"/>
        <end position="98"/>
    </location>
</feature>
<evidence type="ECO:0000313" key="3">
    <source>
        <dbReference type="Proteomes" id="UP000499080"/>
    </source>
</evidence>
<comment type="caution">
    <text evidence="2">The sequence shown here is derived from an EMBL/GenBank/DDBJ whole genome shotgun (WGS) entry which is preliminary data.</text>
</comment>
<proteinExistence type="predicted"/>
<dbReference type="Proteomes" id="UP000499080">
    <property type="component" value="Unassembled WGS sequence"/>
</dbReference>
<name>A0A4Y2K2Q2_ARAVE</name>
<reference evidence="2 3" key="1">
    <citation type="journal article" date="2019" name="Sci. Rep.">
        <title>Orb-weaving spider Araneus ventricosus genome elucidates the spidroin gene catalogue.</title>
        <authorList>
            <person name="Kono N."/>
            <person name="Nakamura H."/>
            <person name="Ohtoshi R."/>
            <person name="Moran D.A.P."/>
            <person name="Shinohara A."/>
            <person name="Yoshida Y."/>
            <person name="Fujiwara M."/>
            <person name="Mori M."/>
            <person name="Tomita M."/>
            <person name="Arakawa K."/>
        </authorList>
    </citation>
    <scope>NUCLEOTIDE SEQUENCE [LARGE SCALE GENOMIC DNA]</scope>
</reference>
<feature type="compositionally biased region" description="Polar residues" evidence="1">
    <location>
        <begin position="81"/>
        <end position="98"/>
    </location>
</feature>
<keyword evidence="3" id="KW-1185">Reference proteome</keyword>
<gene>
    <name evidence="2" type="ORF">AVEN_153252_1</name>
</gene>
<organism evidence="2 3">
    <name type="scientific">Araneus ventricosus</name>
    <name type="common">Orbweaver spider</name>
    <name type="synonym">Epeira ventricosa</name>
    <dbReference type="NCBI Taxonomy" id="182803"/>
    <lineage>
        <taxon>Eukaryota</taxon>
        <taxon>Metazoa</taxon>
        <taxon>Ecdysozoa</taxon>
        <taxon>Arthropoda</taxon>
        <taxon>Chelicerata</taxon>
        <taxon>Arachnida</taxon>
        <taxon>Araneae</taxon>
        <taxon>Araneomorphae</taxon>
        <taxon>Entelegynae</taxon>
        <taxon>Araneoidea</taxon>
        <taxon>Araneidae</taxon>
        <taxon>Araneus</taxon>
    </lineage>
</organism>
<evidence type="ECO:0000256" key="1">
    <source>
        <dbReference type="SAM" id="MobiDB-lite"/>
    </source>
</evidence>
<sequence>MEVQSAVVDTYPPHCLKLYYYDVRVKIILLHRTTWGDDICGSDETELDAILTNIGDEKSLIGADYNAYSRIRGYKNEDPRGTQSLSPGSSPNPSQRNDFLSQFLSTVKPRDGLISQLLRVLT</sequence>
<dbReference type="EMBL" id="BGPR01004117">
    <property type="protein sequence ID" value="GBM96125.1"/>
    <property type="molecule type" value="Genomic_DNA"/>
</dbReference>
<evidence type="ECO:0000313" key="2">
    <source>
        <dbReference type="EMBL" id="GBM96125.1"/>
    </source>
</evidence>
<accession>A0A4Y2K2Q2</accession>
<dbReference type="AlphaFoldDB" id="A0A4Y2K2Q2"/>
<protein>
    <recommendedName>
        <fullName evidence="4">Endonuclease/exonuclease/phosphatase domain-containing protein</fullName>
    </recommendedName>
</protein>